<dbReference type="PANTHER" id="PTHR44227">
    <property type="match status" value="1"/>
</dbReference>
<accession>A0ABW4ZEY0</accession>
<dbReference type="InterPro" id="IPR011990">
    <property type="entry name" value="TPR-like_helical_dom_sf"/>
</dbReference>
<reference evidence="5" key="1">
    <citation type="journal article" date="2019" name="Int. J. Syst. Evol. Microbiol.">
        <title>The Global Catalogue of Microorganisms (GCM) 10K type strain sequencing project: providing services to taxonomists for standard genome sequencing and annotation.</title>
        <authorList>
            <consortium name="The Broad Institute Genomics Platform"/>
            <consortium name="The Broad Institute Genome Sequencing Center for Infectious Disease"/>
            <person name="Wu L."/>
            <person name="Ma J."/>
        </authorList>
    </citation>
    <scope>NUCLEOTIDE SEQUENCE [LARGE SCALE GENOMIC DNA]</scope>
    <source>
        <strain evidence="5">CCUG 57942</strain>
    </source>
</reference>
<evidence type="ECO:0000313" key="4">
    <source>
        <dbReference type="EMBL" id="MFD2160416.1"/>
    </source>
</evidence>
<sequence>MRTSLPLIISFISLVSYLQADERPLPLSKGYWKDPSFLKSFNASYRINARVEPYVTSEQKAVLVSIQSMMAKGQRDKAISKLKSSSLTDSSAALTYNLGNLYFELGDMDKSEAAYLSAIKLYPSFRRAHKNLGVVRMRKNEVKSAMVSLVEALSLGDMSASTFGMLGYCHLQEGNTASALHAYRMAQLSEPETIEWKAGVAQCLMDIDNLPEALSILEEVYRAKPEEDSYALLLVNALLESSKRDKAIALLELLNRQERLSTSNICLLAQLYTSSGELRLAKKHFSSVLDKLNEESLPDFLKSVESVMYIGEWKYAETLLNAVGPKSLQTDSLIHKYDRLTAYCLFELNKPEARPHITKMLERTPLDGDALLLMAKVYVKAGEFEKAEVLFERAQKIEEFSYRAFLEHGKLLVGEKRYEKALEKYEAADSIKSNKQQRDYIEELEGITRRQ</sequence>
<feature type="repeat" description="TPR" evidence="3">
    <location>
        <begin position="92"/>
        <end position="125"/>
    </location>
</feature>
<feature type="repeat" description="TPR" evidence="3">
    <location>
        <begin position="368"/>
        <end position="401"/>
    </location>
</feature>
<proteinExistence type="predicted"/>
<dbReference type="Proteomes" id="UP001597389">
    <property type="component" value="Unassembled WGS sequence"/>
</dbReference>
<dbReference type="InterPro" id="IPR019734">
    <property type="entry name" value="TPR_rpt"/>
</dbReference>
<dbReference type="EMBL" id="JBHUJB010000079">
    <property type="protein sequence ID" value="MFD2160416.1"/>
    <property type="molecule type" value="Genomic_DNA"/>
</dbReference>
<dbReference type="Pfam" id="PF13432">
    <property type="entry name" value="TPR_16"/>
    <property type="match status" value="1"/>
</dbReference>
<evidence type="ECO:0000256" key="2">
    <source>
        <dbReference type="ARBA" id="ARBA00022803"/>
    </source>
</evidence>
<keyword evidence="1" id="KW-0677">Repeat</keyword>
<evidence type="ECO:0000256" key="3">
    <source>
        <dbReference type="PROSITE-ProRule" id="PRU00339"/>
    </source>
</evidence>
<keyword evidence="2 3" id="KW-0802">TPR repeat</keyword>
<dbReference type="InterPro" id="IPR052346">
    <property type="entry name" value="O-mannosyl-transferase_TMTC"/>
</dbReference>
<dbReference type="PANTHER" id="PTHR44227:SF3">
    <property type="entry name" value="PROTEIN O-MANNOSYL-TRANSFERASE TMTC4"/>
    <property type="match status" value="1"/>
</dbReference>
<gene>
    <name evidence="4" type="ORF">ACFSW8_16045</name>
</gene>
<protein>
    <submittedName>
        <fullName evidence="4">Tetratricopeptide repeat protein</fullName>
    </submittedName>
</protein>
<comment type="caution">
    <text evidence="4">The sequence shown here is derived from an EMBL/GenBank/DDBJ whole genome shotgun (WGS) entry which is preliminary data.</text>
</comment>
<dbReference type="RefSeq" id="WP_377178763.1">
    <property type="nucleotide sequence ID" value="NZ_JBHUJB010000079.1"/>
</dbReference>
<evidence type="ECO:0000256" key="1">
    <source>
        <dbReference type="ARBA" id="ARBA00022737"/>
    </source>
</evidence>
<name>A0ABW4ZEY0_9BACT</name>
<dbReference type="SUPFAM" id="SSF48452">
    <property type="entry name" value="TPR-like"/>
    <property type="match status" value="2"/>
</dbReference>
<dbReference type="Pfam" id="PF00515">
    <property type="entry name" value="TPR_1"/>
    <property type="match status" value="1"/>
</dbReference>
<evidence type="ECO:0000313" key="5">
    <source>
        <dbReference type="Proteomes" id="UP001597389"/>
    </source>
</evidence>
<dbReference type="Gene3D" id="1.25.40.10">
    <property type="entry name" value="Tetratricopeptide repeat domain"/>
    <property type="match status" value="2"/>
</dbReference>
<dbReference type="PROSITE" id="PS50005">
    <property type="entry name" value="TPR"/>
    <property type="match status" value="2"/>
</dbReference>
<dbReference type="SMART" id="SM00028">
    <property type="entry name" value="TPR"/>
    <property type="match status" value="7"/>
</dbReference>
<keyword evidence="5" id="KW-1185">Reference proteome</keyword>
<organism evidence="4 5">
    <name type="scientific">Rubritalea tangerina</name>
    <dbReference type="NCBI Taxonomy" id="430798"/>
    <lineage>
        <taxon>Bacteria</taxon>
        <taxon>Pseudomonadati</taxon>
        <taxon>Verrucomicrobiota</taxon>
        <taxon>Verrucomicrobiia</taxon>
        <taxon>Verrucomicrobiales</taxon>
        <taxon>Rubritaleaceae</taxon>
        <taxon>Rubritalea</taxon>
    </lineage>
</organism>
<dbReference type="Pfam" id="PF14559">
    <property type="entry name" value="TPR_19"/>
    <property type="match status" value="1"/>
</dbReference>